<dbReference type="Gene3D" id="3.40.50.450">
    <property type="match status" value="1"/>
</dbReference>
<keyword evidence="8" id="KW-1185">Reference proteome</keyword>
<dbReference type="PANTHER" id="PTHR15364">
    <property type="entry name" value="2'-DEOXYNUCLEOSIDE 5'-PHOSPHATE N-HYDROLASE 1"/>
    <property type="match status" value="1"/>
</dbReference>
<dbReference type="EMBL" id="LGCM01000014">
    <property type="protein sequence ID" value="KPL89939.1"/>
    <property type="molecule type" value="Genomic_DNA"/>
</dbReference>
<dbReference type="Pfam" id="PF05014">
    <property type="entry name" value="Nuc_deoxyrib_tr"/>
    <property type="match status" value="1"/>
</dbReference>
<dbReference type="GO" id="GO:0009159">
    <property type="term" value="P:deoxyribonucleoside monophosphate catabolic process"/>
    <property type="evidence" value="ECO:0007669"/>
    <property type="project" value="InterPro"/>
</dbReference>
<keyword evidence="2 6" id="KW-0378">Hydrolase</keyword>
<dbReference type="STRING" id="229921.ADN01_03450"/>
<evidence type="ECO:0000313" key="8">
    <source>
        <dbReference type="Proteomes" id="UP000050501"/>
    </source>
</evidence>
<evidence type="ECO:0000256" key="3">
    <source>
        <dbReference type="ARBA" id="ARBA00023080"/>
    </source>
</evidence>
<organism evidence="7 8">
    <name type="scientific">Levilinea saccharolytica</name>
    <dbReference type="NCBI Taxonomy" id="229921"/>
    <lineage>
        <taxon>Bacteria</taxon>
        <taxon>Bacillati</taxon>
        <taxon>Chloroflexota</taxon>
        <taxon>Anaerolineae</taxon>
        <taxon>Anaerolineales</taxon>
        <taxon>Anaerolineaceae</taxon>
        <taxon>Levilinea</taxon>
    </lineage>
</organism>
<comment type="catalytic activity">
    <reaction evidence="6">
        <text>a purine 2'-deoxyribonucleoside 5'-phosphate + H2O = a purine nucleobase + 2-deoxy-D-ribose 5-phosphate</text>
        <dbReference type="Rhea" id="RHEA:51132"/>
        <dbReference type="ChEBI" id="CHEBI:15377"/>
        <dbReference type="ChEBI" id="CHEBI:26386"/>
        <dbReference type="ChEBI" id="CHEBI:62877"/>
        <dbReference type="ChEBI" id="CHEBI:142198"/>
    </reaction>
</comment>
<dbReference type="HAMAP" id="MF_03036">
    <property type="entry name" value="Nuc_phosphate_hydrolase"/>
    <property type="match status" value="1"/>
</dbReference>
<comment type="catalytic activity">
    <reaction evidence="6">
        <text>a pyrimidine 2'-deoxyribonucleoside 5'-phosphate + H2O = a pyrimidine nucleobase + 2-deoxy-D-ribose 5-phosphate</text>
        <dbReference type="Rhea" id="RHEA:57852"/>
        <dbReference type="ChEBI" id="CHEBI:15377"/>
        <dbReference type="ChEBI" id="CHEBI:26432"/>
        <dbReference type="ChEBI" id="CHEBI:62877"/>
        <dbReference type="ChEBI" id="CHEBI:142209"/>
    </reaction>
</comment>
<evidence type="ECO:0000313" key="7">
    <source>
        <dbReference type="EMBL" id="KPL89939.1"/>
    </source>
</evidence>
<evidence type="ECO:0000256" key="4">
    <source>
        <dbReference type="ARBA" id="ARBA00023295"/>
    </source>
</evidence>
<comment type="catalytic activity">
    <reaction evidence="5">
        <text>5-hydroxymethyl-dUMP + H2O = 5-hydroxymethyluracil + 2-deoxy-D-ribose 5-phosphate</text>
        <dbReference type="Rhea" id="RHEA:77099"/>
        <dbReference type="ChEBI" id="CHEBI:15377"/>
        <dbReference type="ChEBI" id="CHEBI:16964"/>
        <dbReference type="ChEBI" id="CHEBI:62877"/>
        <dbReference type="ChEBI" id="CHEBI:90409"/>
    </reaction>
    <physiologicalReaction direction="left-to-right" evidence="5">
        <dbReference type="Rhea" id="RHEA:77100"/>
    </physiologicalReaction>
</comment>
<accession>A0A0P6YHK7</accession>
<dbReference type="InterPro" id="IPR028607">
    <property type="entry name" value="DNPH1"/>
</dbReference>
<evidence type="ECO:0000256" key="1">
    <source>
        <dbReference type="ARBA" id="ARBA00011407"/>
    </source>
</evidence>
<protein>
    <recommendedName>
        <fullName evidence="6">Putative 2'-deoxynucleoside 5'-phosphate N-hydrolase 1</fullName>
        <ecNumber evidence="6">3.2.2.-</ecNumber>
    </recommendedName>
</protein>
<comment type="function">
    <text evidence="6">Catalyzes the cleavage of the N-glycosidic bond of deoxyribonucleoside 5'-monophosphates to yield deoxyribose 5-phosphate and a purine or pyrimidine base.</text>
</comment>
<dbReference type="PANTHER" id="PTHR15364:SF0">
    <property type="entry name" value="2'-DEOXYNUCLEOSIDE 5'-PHOSPHATE N-HYDROLASE 1"/>
    <property type="match status" value="1"/>
</dbReference>
<evidence type="ECO:0000256" key="2">
    <source>
        <dbReference type="ARBA" id="ARBA00022801"/>
    </source>
</evidence>
<dbReference type="Proteomes" id="UP000050501">
    <property type="component" value="Unassembled WGS sequence"/>
</dbReference>
<dbReference type="InterPro" id="IPR051239">
    <property type="entry name" value="2'-dNMP_N-hydrolase"/>
</dbReference>
<name>A0A0P6YHK7_9CHLR</name>
<dbReference type="EC" id="3.2.2.-" evidence="6"/>
<comment type="caution">
    <text evidence="7">The sequence shown here is derived from an EMBL/GenBank/DDBJ whole genome shotgun (WGS) entry which is preliminary data.</text>
</comment>
<comment type="caution">
    <text evidence="6">Lacks conserved residue(s) required for the propagation of feature annotation.</text>
</comment>
<comment type="subunit">
    <text evidence="1 6">Monomer and homodimer.</text>
</comment>
<feature type="binding site" description="in other chain" evidence="6">
    <location>
        <position position="19"/>
    </location>
    <ligand>
        <name>substrate</name>
        <note>ligand shared between homodimeric partners</note>
    </ligand>
</feature>
<reference evidence="7 8" key="1">
    <citation type="submission" date="2015-07" db="EMBL/GenBank/DDBJ databases">
        <title>Genome sequence of Levilinea saccharolytica DSM 16555.</title>
        <authorList>
            <person name="Hemp J."/>
            <person name="Ward L.M."/>
            <person name="Pace L.A."/>
            <person name="Fischer W.W."/>
        </authorList>
    </citation>
    <scope>NUCLEOTIDE SEQUENCE [LARGE SCALE GENOMIC DNA]</scope>
    <source>
        <strain evidence="7 8">KIBI-1</strain>
    </source>
</reference>
<keyword evidence="3 6" id="KW-0546">Nucleotide metabolism</keyword>
<keyword evidence="4 6" id="KW-0326">Glycosidase</keyword>
<dbReference type="GO" id="GO:0070694">
    <property type="term" value="F:5-hydroxymethyl-dUMP N-hydrolase activity"/>
    <property type="evidence" value="ECO:0007669"/>
    <property type="project" value="InterPro"/>
</dbReference>
<proteinExistence type="inferred from homology"/>
<dbReference type="GO" id="GO:0009116">
    <property type="term" value="P:nucleoside metabolic process"/>
    <property type="evidence" value="ECO:0007669"/>
    <property type="project" value="UniProtKB-UniRule"/>
</dbReference>
<dbReference type="GO" id="GO:0009117">
    <property type="term" value="P:nucleotide metabolic process"/>
    <property type="evidence" value="ECO:0007669"/>
    <property type="project" value="UniProtKB-KW"/>
</dbReference>
<gene>
    <name evidence="7" type="ORF">ADN01_03450</name>
</gene>
<feature type="binding site" description="in other chain" evidence="6">
    <location>
        <position position="83"/>
    </location>
    <ligand>
        <name>substrate</name>
        <note>ligand shared between homodimeric partners</note>
    </ligand>
</feature>
<sequence>MQIYFSCSITGGRQDQPIYQRIVAHLQARGHQVPTALLADAQMEPPEAQLDAAAVYARDVNWVKTSQALIAEVSTPSHGVGYEIALAESLGMPVLCCYQAGRKVSKMITGNPNPAVMVRAYRTPEEALQIVDAFLGKIG</sequence>
<evidence type="ECO:0000256" key="5">
    <source>
        <dbReference type="ARBA" id="ARBA00047460"/>
    </source>
</evidence>
<comment type="similarity">
    <text evidence="6">Belongs to the 2'-deoxynucleoside 5'-phosphate N-hydrolase 1 family.</text>
</comment>
<dbReference type="AlphaFoldDB" id="A0A0P6YHK7"/>
<dbReference type="SUPFAM" id="SSF52309">
    <property type="entry name" value="N-(deoxy)ribosyltransferase-like"/>
    <property type="match status" value="1"/>
</dbReference>
<evidence type="ECO:0000256" key="6">
    <source>
        <dbReference type="HAMAP-Rule" id="MF_03036"/>
    </source>
</evidence>
<dbReference type="InterPro" id="IPR007710">
    <property type="entry name" value="Nucleoside_deoxyribTrfase"/>
</dbReference>